<name>A0A0M3KHI4_ANISI</name>
<reference evidence="1 2" key="2">
    <citation type="submission" date="2018-11" db="EMBL/GenBank/DDBJ databases">
        <authorList>
            <consortium name="Pathogen Informatics"/>
        </authorList>
    </citation>
    <scope>NUCLEOTIDE SEQUENCE [LARGE SCALE GENOMIC DNA]</scope>
</reference>
<evidence type="ECO:0000313" key="1">
    <source>
        <dbReference type="EMBL" id="VDK72453.1"/>
    </source>
</evidence>
<reference evidence="3" key="1">
    <citation type="submission" date="2017-02" db="UniProtKB">
        <authorList>
            <consortium name="WormBaseParasite"/>
        </authorList>
    </citation>
    <scope>IDENTIFICATION</scope>
</reference>
<sequence>MMECPLEKGVIRNFTMNVDMRDGAAFLDNGKLYQLRMIIKNGDRPKNVRLADYEPPLLGCTVMQATIL</sequence>
<protein>
    <submittedName>
        <fullName evidence="3">Beta-galactosidase</fullName>
    </submittedName>
</protein>
<dbReference type="WBParaSite" id="ASIM_0002044901-mRNA-1">
    <property type="protein sequence ID" value="ASIM_0002044901-mRNA-1"/>
    <property type="gene ID" value="ASIM_0002044901"/>
</dbReference>
<proteinExistence type="predicted"/>
<dbReference type="AlphaFoldDB" id="A0A0M3KHI4"/>
<evidence type="ECO:0000313" key="2">
    <source>
        <dbReference type="Proteomes" id="UP000267096"/>
    </source>
</evidence>
<dbReference type="EMBL" id="UYRR01038059">
    <property type="protein sequence ID" value="VDK72453.1"/>
    <property type="molecule type" value="Genomic_DNA"/>
</dbReference>
<evidence type="ECO:0000313" key="3">
    <source>
        <dbReference type="WBParaSite" id="ASIM_0002044901-mRNA-1"/>
    </source>
</evidence>
<dbReference type="OrthoDB" id="5843992at2759"/>
<dbReference type="Proteomes" id="UP000267096">
    <property type="component" value="Unassembled WGS sequence"/>
</dbReference>
<keyword evidence="2" id="KW-1185">Reference proteome</keyword>
<gene>
    <name evidence="1" type="ORF">ASIM_LOCUS19832</name>
</gene>
<accession>A0A0M3KHI4</accession>
<organism evidence="3">
    <name type="scientific">Anisakis simplex</name>
    <name type="common">Herring worm</name>
    <dbReference type="NCBI Taxonomy" id="6269"/>
    <lineage>
        <taxon>Eukaryota</taxon>
        <taxon>Metazoa</taxon>
        <taxon>Ecdysozoa</taxon>
        <taxon>Nematoda</taxon>
        <taxon>Chromadorea</taxon>
        <taxon>Rhabditida</taxon>
        <taxon>Spirurina</taxon>
        <taxon>Ascaridomorpha</taxon>
        <taxon>Ascaridoidea</taxon>
        <taxon>Anisakidae</taxon>
        <taxon>Anisakis</taxon>
        <taxon>Anisakis simplex complex</taxon>
    </lineage>
</organism>